<sequence length="242" mass="26893">MTRRADALRERWKRTSLAREWRVPEDWGCPATETLPQLLVERRDVTEVMEELGRHRARIGVGIAEALADLFALFDSCSWLATPGCEHQRRYVAAYADAWADESLGYSPAISCVDPATGLATFPHFSRRLEEMYDDAARPLDKNTVLAAITTDAVGRSVPAHERAALLGEKAQETFEPLGGLSTLAHGTLLAVFVSGPETMARLHELVTWIRESSDGRSPIRASIEPLPCRREQLAGLLEPFR</sequence>
<accession>A0AAE3YFZ1</accession>
<protein>
    <submittedName>
        <fullName evidence="1">Uncharacterized protein</fullName>
    </submittedName>
</protein>
<dbReference type="EMBL" id="JAVDUI010000001">
    <property type="protein sequence ID" value="MDR6892455.1"/>
    <property type="molecule type" value="Genomic_DNA"/>
</dbReference>
<reference evidence="1" key="1">
    <citation type="submission" date="2023-07" db="EMBL/GenBank/DDBJ databases">
        <title>Sequencing the genomes of 1000 actinobacteria strains.</title>
        <authorList>
            <person name="Klenk H.-P."/>
        </authorList>
    </citation>
    <scope>NUCLEOTIDE SEQUENCE</scope>
    <source>
        <strain evidence="1">DSM 13988</strain>
    </source>
</reference>
<dbReference type="Proteomes" id="UP001247307">
    <property type="component" value="Unassembled WGS sequence"/>
</dbReference>
<comment type="caution">
    <text evidence="1">The sequence shown here is derived from an EMBL/GenBank/DDBJ whole genome shotgun (WGS) entry which is preliminary data.</text>
</comment>
<evidence type="ECO:0000313" key="1">
    <source>
        <dbReference type="EMBL" id="MDR6892455.1"/>
    </source>
</evidence>
<dbReference type="AlphaFoldDB" id="A0AAE3YFZ1"/>
<evidence type="ECO:0000313" key="2">
    <source>
        <dbReference type="Proteomes" id="UP001247307"/>
    </source>
</evidence>
<organism evidence="1 2">
    <name type="scientific">Falsarthrobacter nasiphocae</name>
    <dbReference type="NCBI Taxonomy" id="189863"/>
    <lineage>
        <taxon>Bacteria</taxon>
        <taxon>Bacillati</taxon>
        <taxon>Actinomycetota</taxon>
        <taxon>Actinomycetes</taxon>
        <taxon>Micrococcales</taxon>
        <taxon>Micrococcaceae</taxon>
        <taxon>Falsarthrobacter</taxon>
    </lineage>
</organism>
<dbReference type="RefSeq" id="WP_309851485.1">
    <property type="nucleotide sequence ID" value="NZ_BAAAIU010000003.1"/>
</dbReference>
<keyword evidence="2" id="KW-1185">Reference proteome</keyword>
<name>A0AAE3YFZ1_9MICC</name>
<gene>
    <name evidence="1" type="ORF">J2S35_001395</name>
</gene>
<proteinExistence type="predicted"/>